<feature type="transmembrane region" description="Helical" evidence="7">
    <location>
        <begin position="779"/>
        <end position="802"/>
    </location>
</feature>
<organism evidence="9 10">
    <name type="scientific">Treponema denticola SP33</name>
    <dbReference type="NCBI Taxonomy" id="999437"/>
    <lineage>
        <taxon>Bacteria</taxon>
        <taxon>Pseudomonadati</taxon>
        <taxon>Spirochaetota</taxon>
        <taxon>Spirochaetia</taxon>
        <taxon>Spirochaetales</taxon>
        <taxon>Treponemataceae</taxon>
        <taxon>Treponema</taxon>
    </lineage>
</organism>
<feature type="transmembrane region" description="Helical" evidence="7">
    <location>
        <begin position="364"/>
        <end position="385"/>
    </location>
</feature>
<dbReference type="PATRIC" id="fig|999437.3.peg.874"/>
<feature type="transmembrane region" description="Helical" evidence="7">
    <location>
        <begin position="335"/>
        <end position="358"/>
    </location>
</feature>
<dbReference type="HOGENOM" id="CLU_008861_1_1_12"/>
<dbReference type="GO" id="GO:0005886">
    <property type="term" value="C:plasma membrane"/>
    <property type="evidence" value="ECO:0007669"/>
    <property type="project" value="UniProtKB-SubCell"/>
</dbReference>
<keyword evidence="4 7" id="KW-1133">Transmembrane helix</keyword>
<feature type="transmembrane region" description="Helical" evidence="7">
    <location>
        <begin position="423"/>
        <end position="443"/>
    </location>
</feature>
<dbReference type="PROSITE" id="PS50156">
    <property type="entry name" value="SSD"/>
    <property type="match status" value="2"/>
</dbReference>
<evidence type="ECO:0000256" key="6">
    <source>
        <dbReference type="SAM" id="MobiDB-lite"/>
    </source>
</evidence>
<dbReference type="InterPro" id="IPR004869">
    <property type="entry name" value="MMPL_dom"/>
</dbReference>
<dbReference type="OrthoDB" id="9809027at2"/>
<feature type="transmembrane region" description="Helical" evidence="7">
    <location>
        <begin position="751"/>
        <end position="773"/>
    </location>
</feature>
<feature type="region of interest" description="Disordered" evidence="6">
    <location>
        <begin position="530"/>
        <end position="585"/>
    </location>
</feature>
<protein>
    <recommendedName>
        <fullName evidence="8">SSD domain-containing protein</fullName>
    </recommendedName>
</protein>
<evidence type="ECO:0000313" key="9">
    <source>
        <dbReference type="EMBL" id="EMB25731.1"/>
    </source>
</evidence>
<evidence type="ECO:0000256" key="7">
    <source>
        <dbReference type="SAM" id="Phobius"/>
    </source>
</evidence>
<dbReference type="EMBL" id="AGDZ01000018">
    <property type="protein sequence ID" value="EMB25731.1"/>
    <property type="molecule type" value="Genomic_DNA"/>
</dbReference>
<dbReference type="RefSeq" id="WP_010694358.1">
    <property type="nucleotide sequence ID" value="NZ_KB442453.1"/>
</dbReference>
<evidence type="ECO:0000259" key="8">
    <source>
        <dbReference type="PROSITE" id="PS50156"/>
    </source>
</evidence>
<dbReference type="Pfam" id="PF03176">
    <property type="entry name" value="MMPL"/>
    <property type="match status" value="2"/>
</dbReference>
<keyword evidence="5 7" id="KW-0472">Membrane</keyword>
<dbReference type="SUPFAM" id="SSF82866">
    <property type="entry name" value="Multidrug efflux transporter AcrB transmembrane domain"/>
    <property type="match status" value="2"/>
</dbReference>
<dbReference type="Proteomes" id="UP000016183">
    <property type="component" value="Unassembled WGS sequence"/>
</dbReference>
<comment type="caution">
    <text evidence="9">The sequence shown here is derived from an EMBL/GenBank/DDBJ whole genome shotgun (WGS) entry which is preliminary data.</text>
</comment>
<dbReference type="InterPro" id="IPR000731">
    <property type="entry name" value="SSD"/>
</dbReference>
<evidence type="ECO:0000256" key="4">
    <source>
        <dbReference type="ARBA" id="ARBA00022989"/>
    </source>
</evidence>
<accession>M2AQV8</accession>
<feature type="transmembrane region" description="Helical" evidence="7">
    <location>
        <begin position="814"/>
        <end position="839"/>
    </location>
</feature>
<dbReference type="Gene3D" id="1.20.1640.10">
    <property type="entry name" value="Multidrug efflux transporter AcrB transmembrane domain"/>
    <property type="match status" value="2"/>
</dbReference>
<evidence type="ECO:0000256" key="1">
    <source>
        <dbReference type="ARBA" id="ARBA00004651"/>
    </source>
</evidence>
<dbReference type="PANTHER" id="PTHR33406">
    <property type="entry name" value="MEMBRANE PROTEIN MJ1562-RELATED"/>
    <property type="match status" value="1"/>
</dbReference>
<feature type="transmembrane region" description="Helical" evidence="7">
    <location>
        <begin position="21"/>
        <end position="41"/>
    </location>
</feature>
<evidence type="ECO:0000256" key="5">
    <source>
        <dbReference type="ARBA" id="ARBA00023136"/>
    </source>
</evidence>
<keyword evidence="3 7" id="KW-0812">Transmembrane</keyword>
<feature type="transmembrane region" description="Helical" evidence="7">
    <location>
        <begin position="281"/>
        <end position="299"/>
    </location>
</feature>
<evidence type="ECO:0000313" key="10">
    <source>
        <dbReference type="Proteomes" id="UP000016183"/>
    </source>
</evidence>
<feature type="domain" description="SSD" evidence="8">
    <location>
        <begin position="258"/>
        <end position="385"/>
    </location>
</feature>
<dbReference type="AlphaFoldDB" id="M2AQV8"/>
<sequence>MKKEKKFTFKQIFSTKNFYKHPVSMLITILAITLFFALQIIRLNFDNNNFRFIPKNDPSRISAKKIADIFGEDVPILIGIERRFSTIIDKEFLDEVRQLDEKLKEIELVKNTVLITNTTHIDIGEEGIVSEPIIPPDFSGTEEKIKAIKHKLRSWDMYERSLVSEDLHATQILVFLNITNEESGSPETIAACRKIMKLTDSWNFPDSKIYLTGTPIFNEIVNEATAHDLSFLVPLVIIVVLGVLFLSFRRFTGVFLPLLTVITSVIWALGAMALFNVPLSILSTILPIILIAVGSAYGIHVINHYYDEVVQDDSISKEEHKEQVIKTLSEVIRPVFLAALTTFAGFVSFCFTSVVPIFEFGIFSSFGVAAAFLISITLIPGILILRGPKKPSMRWADKKDNTSRLDRGIASTFVLIAEHSRSVILFVGLIIIFSIFGVKKLVIDNVLMEYFDKDVAVIQSDSFMRKHFGGSKVLEMVIKTQDGSDVLRPDILKAIDNLSSFLEEEVEDVGKVTSIVPLIKRLNQAYNADEAPEGVSKESQGADDNINEAEPSDDFGDFGNFEEESDDADTQLAKNTSKPKKQYTQEEIMAMLNEAAEERTKKNLPAEKLVYEFGKKVNYKGLAYYEIPTDPKKYGRNSQEELSAIMQNYLILLGKNTEGFLDNNTNPKTLKVNIQLRTVGQQDTDKVLEEINEFVRLKFPKDVIAETGGFVLVEKTLNKLVVESQLISVGVSLLIVFLILSVYYKSAFAGFFGIIPLALSILINFGIMGRLGIKLNIGTAMVASFAIGIGVDYTIHLLAAYHKCFLKTKGGGQFLYLTFLGSGKAILFNAVSVGAGFAVLMLSKFNMLSELGFLIALIMITSSLGSLTILPVLLNLMKPKFIRKLLPVDIKEIKNEHPFNEVKDTEEV</sequence>
<feature type="transmembrane region" description="Helical" evidence="7">
    <location>
        <begin position="851"/>
        <end position="874"/>
    </location>
</feature>
<keyword evidence="2" id="KW-1003">Cell membrane</keyword>
<feature type="compositionally biased region" description="Acidic residues" evidence="6">
    <location>
        <begin position="545"/>
        <end position="569"/>
    </location>
</feature>
<dbReference type="InterPro" id="IPR050545">
    <property type="entry name" value="Mycobact_MmpL"/>
</dbReference>
<comment type="subcellular location">
    <subcellularLocation>
        <location evidence="1">Cell membrane</location>
        <topology evidence="1">Multi-pass membrane protein</topology>
    </subcellularLocation>
</comment>
<evidence type="ECO:0000256" key="2">
    <source>
        <dbReference type="ARBA" id="ARBA00022475"/>
    </source>
</evidence>
<proteinExistence type="predicted"/>
<gene>
    <name evidence="9" type="ORF">HMPREF9733_00863</name>
</gene>
<feature type="transmembrane region" description="Helical" evidence="7">
    <location>
        <begin position="229"/>
        <end position="248"/>
    </location>
</feature>
<feature type="transmembrane region" description="Helical" evidence="7">
    <location>
        <begin position="726"/>
        <end position="744"/>
    </location>
</feature>
<name>M2AQV8_TREDN</name>
<evidence type="ECO:0000256" key="3">
    <source>
        <dbReference type="ARBA" id="ARBA00022692"/>
    </source>
</evidence>
<feature type="transmembrane region" description="Helical" evidence="7">
    <location>
        <begin position="255"/>
        <end position="275"/>
    </location>
</feature>
<reference evidence="9 10" key="1">
    <citation type="submission" date="2012-01" db="EMBL/GenBank/DDBJ databases">
        <title>The Genome Sequence of Treponema denticola SP33.</title>
        <authorList>
            <consortium name="The Broad Institute Genome Sequencing Platform"/>
            <person name="Earl A."/>
            <person name="Ward D."/>
            <person name="Feldgarden M."/>
            <person name="Gevers D."/>
            <person name="Blanton J.M."/>
            <person name="Fenno C.J."/>
            <person name="Baranova O.V."/>
            <person name="Mathney J."/>
            <person name="Dewhirst F.E."/>
            <person name="Izard J."/>
            <person name="Young S.K."/>
            <person name="Zeng Q."/>
            <person name="Gargeya S."/>
            <person name="Fitzgerald M."/>
            <person name="Haas B."/>
            <person name="Abouelleil A."/>
            <person name="Alvarado L."/>
            <person name="Arachchi H.M."/>
            <person name="Berlin A."/>
            <person name="Chapman S.B."/>
            <person name="Gearin G."/>
            <person name="Goldberg J."/>
            <person name="Griggs A."/>
            <person name="Gujja S."/>
            <person name="Hansen M."/>
            <person name="Heiman D."/>
            <person name="Howarth C."/>
            <person name="Larimer J."/>
            <person name="Lui A."/>
            <person name="MacDonald P.J.P."/>
            <person name="McCowen C."/>
            <person name="Montmayeur A."/>
            <person name="Murphy C."/>
            <person name="Neiman D."/>
            <person name="Pearson M."/>
            <person name="Priest M."/>
            <person name="Roberts A."/>
            <person name="Saif S."/>
            <person name="Shea T."/>
            <person name="Sisk P."/>
            <person name="Stolte C."/>
            <person name="Sykes S."/>
            <person name="Wortman J."/>
            <person name="Nusbaum C."/>
            <person name="Birren B."/>
        </authorList>
    </citation>
    <scope>NUCLEOTIDE SEQUENCE [LARGE SCALE GENOMIC DNA]</scope>
    <source>
        <strain evidence="9 10">SP33</strain>
    </source>
</reference>
<dbReference type="PANTHER" id="PTHR33406:SF13">
    <property type="entry name" value="MEMBRANE PROTEIN YDFJ"/>
    <property type="match status" value="1"/>
</dbReference>
<feature type="domain" description="SSD" evidence="8">
    <location>
        <begin position="750"/>
        <end position="876"/>
    </location>
</feature>